<sequence>MVDSPCVKICELDQDGVCVGCGRTRAEIAGWMSMSDAQKVQVVERAHKRKRAMCASDKSNPEPLIA</sequence>
<dbReference type="PANTHER" id="PTHR35175">
    <property type="entry name" value="DUF1289 DOMAIN-CONTAINING PROTEIN"/>
    <property type="match status" value="1"/>
</dbReference>
<accession>A0A3M9XVJ8</accession>
<dbReference type="EMBL" id="QWDD01000001">
    <property type="protein sequence ID" value="RNJ51646.1"/>
    <property type="molecule type" value="Genomic_DNA"/>
</dbReference>
<reference evidence="1 2" key="1">
    <citation type="submission" date="2018-08" db="EMBL/GenBank/DDBJ databases">
        <title>Genome sequence of Methylocystis hirsuta CSC1, a methanotroph able to accumulate PHAs.</title>
        <authorList>
            <person name="Bordel S."/>
            <person name="Rodriguez E."/>
            <person name="Gancedo J."/>
            <person name="Munoz R."/>
        </authorList>
    </citation>
    <scope>NUCLEOTIDE SEQUENCE [LARGE SCALE GENOMIC DNA]</scope>
    <source>
        <strain evidence="1 2">CSC1</strain>
    </source>
</reference>
<name>A0A3M9XVJ8_9HYPH</name>
<evidence type="ECO:0000313" key="2">
    <source>
        <dbReference type="Proteomes" id="UP000268623"/>
    </source>
</evidence>
<dbReference type="Proteomes" id="UP000268623">
    <property type="component" value="Unassembled WGS sequence"/>
</dbReference>
<evidence type="ECO:0000313" key="1">
    <source>
        <dbReference type="EMBL" id="RNJ51646.1"/>
    </source>
</evidence>
<keyword evidence="2" id="KW-1185">Reference proteome</keyword>
<dbReference type="InterPro" id="IPR010710">
    <property type="entry name" value="DUF1289"/>
</dbReference>
<proteinExistence type="predicted"/>
<dbReference type="PANTHER" id="PTHR35175:SF2">
    <property type="entry name" value="DUF1289 DOMAIN-CONTAINING PROTEIN"/>
    <property type="match status" value="1"/>
</dbReference>
<organism evidence="1 2">
    <name type="scientific">Methylocystis hirsuta</name>
    <dbReference type="NCBI Taxonomy" id="369798"/>
    <lineage>
        <taxon>Bacteria</taxon>
        <taxon>Pseudomonadati</taxon>
        <taxon>Pseudomonadota</taxon>
        <taxon>Alphaproteobacteria</taxon>
        <taxon>Hyphomicrobiales</taxon>
        <taxon>Methylocystaceae</taxon>
        <taxon>Methylocystis</taxon>
    </lineage>
</organism>
<dbReference type="OrthoDB" id="9811423at2"/>
<protein>
    <submittedName>
        <fullName evidence="1">DUF1289 domain-containing protein</fullName>
    </submittedName>
</protein>
<gene>
    <name evidence="1" type="ORF">D1O30_08105</name>
</gene>
<dbReference type="AlphaFoldDB" id="A0A3M9XVJ8"/>
<dbReference type="RefSeq" id="WP_123177500.1">
    <property type="nucleotide sequence ID" value="NZ_QWDD01000001.1"/>
</dbReference>
<comment type="caution">
    <text evidence="1">The sequence shown here is derived from an EMBL/GenBank/DDBJ whole genome shotgun (WGS) entry which is preliminary data.</text>
</comment>
<dbReference type="Pfam" id="PF06945">
    <property type="entry name" value="DUF1289"/>
    <property type="match status" value="1"/>
</dbReference>